<keyword evidence="2" id="KW-0540">Nuclease</keyword>
<evidence type="ECO:0000313" key="3">
    <source>
        <dbReference type="Proteomes" id="UP000199546"/>
    </source>
</evidence>
<protein>
    <submittedName>
        <fullName evidence="2">T/G mismatch-specific endonuclease</fullName>
    </submittedName>
</protein>
<keyword evidence="2" id="KW-0378">Hydrolase</keyword>
<reference evidence="3" key="1">
    <citation type="submission" date="2016-10" db="EMBL/GenBank/DDBJ databases">
        <authorList>
            <person name="Varghese N."/>
            <person name="Submissions S."/>
        </authorList>
    </citation>
    <scope>NUCLEOTIDE SEQUENCE [LARGE SCALE GENOMIC DNA]</scope>
    <source>
        <strain evidence="3">DSM 46136</strain>
    </source>
</reference>
<keyword evidence="2" id="KW-0255">Endonuclease</keyword>
<dbReference type="GO" id="GO:0004519">
    <property type="term" value="F:endonuclease activity"/>
    <property type="evidence" value="ECO:0007669"/>
    <property type="project" value="UniProtKB-KW"/>
</dbReference>
<dbReference type="STRING" id="1296565.SAMN05660657_00805"/>
<dbReference type="Proteomes" id="UP000199546">
    <property type="component" value="Unassembled WGS sequence"/>
</dbReference>
<gene>
    <name evidence="2" type="ORF">SAMN05660657_00805</name>
</gene>
<dbReference type="InterPro" id="IPR011335">
    <property type="entry name" value="Restrct_endonuc-II-like"/>
</dbReference>
<dbReference type="OrthoDB" id="3173471at2"/>
<organism evidence="2 3">
    <name type="scientific">Geodermatophilus amargosae</name>
    <dbReference type="NCBI Taxonomy" id="1296565"/>
    <lineage>
        <taxon>Bacteria</taxon>
        <taxon>Bacillati</taxon>
        <taxon>Actinomycetota</taxon>
        <taxon>Actinomycetes</taxon>
        <taxon>Geodermatophilales</taxon>
        <taxon>Geodermatophilaceae</taxon>
        <taxon>Geodermatophilus</taxon>
    </lineage>
</organism>
<dbReference type="AlphaFoldDB" id="A0A1I6Y1G4"/>
<feature type="domain" description="DUF559" evidence="1">
    <location>
        <begin position="226"/>
        <end position="286"/>
    </location>
</feature>
<dbReference type="RefSeq" id="WP_093578121.1">
    <property type="nucleotide sequence ID" value="NZ_FPBA01000002.1"/>
</dbReference>
<name>A0A1I6Y1G4_9ACTN</name>
<evidence type="ECO:0000313" key="2">
    <source>
        <dbReference type="EMBL" id="SFT44152.1"/>
    </source>
</evidence>
<dbReference type="Gene3D" id="3.40.960.10">
    <property type="entry name" value="VSR Endonuclease"/>
    <property type="match status" value="1"/>
</dbReference>
<accession>A0A1I6Y1G4</accession>
<dbReference type="Pfam" id="PF04480">
    <property type="entry name" value="DUF559"/>
    <property type="match status" value="1"/>
</dbReference>
<dbReference type="SUPFAM" id="SSF52980">
    <property type="entry name" value="Restriction endonuclease-like"/>
    <property type="match status" value="1"/>
</dbReference>
<sequence length="299" mass="32782">MPIQPARPARLQGRVFRGSSVVRRGLLTPKQLRSSAWVRLRQDVYADASLPVTHRLLVSAVGLTAPPGAGFTGRSAAVLWGGPDVAGPDHPVEVVLPAGRRWNAGAGVRVRTLLPGQELVRCGVWCCLPRADTAVDLVRFGDPDEAVALLDRLVGAGLAPLHDVRETAALLPTCRGSAQARLVARLADGLAESAQETRLRLLLHRAGIPPVAQHRVFDDEGFVARVDFAYPDLRLAVEYDGLWHGERRAFLDDRRRLNRLNAAGWLVLHVTVDDLRRPERLVARIRALLARRSIETSTR</sequence>
<dbReference type="InterPro" id="IPR007569">
    <property type="entry name" value="DUF559"/>
</dbReference>
<proteinExistence type="predicted"/>
<evidence type="ECO:0000259" key="1">
    <source>
        <dbReference type="Pfam" id="PF04480"/>
    </source>
</evidence>
<keyword evidence="3" id="KW-1185">Reference proteome</keyword>
<dbReference type="EMBL" id="FPBA01000002">
    <property type="protein sequence ID" value="SFT44152.1"/>
    <property type="molecule type" value="Genomic_DNA"/>
</dbReference>